<dbReference type="EMBL" id="ML170161">
    <property type="protein sequence ID" value="TDL26384.1"/>
    <property type="molecule type" value="Genomic_DNA"/>
</dbReference>
<comment type="cofactor">
    <cofactor evidence="1 9">
        <name>heme</name>
        <dbReference type="ChEBI" id="CHEBI:30413"/>
    </cofactor>
</comment>
<dbReference type="GO" id="GO:0020037">
    <property type="term" value="F:heme binding"/>
    <property type="evidence" value="ECO:0007669"/>
    <property type="project" value="InterPro"/>
</dbReference>
<dbReference type="PANTHER" id="PTHR46300">
    <property type="entry name" value="P450, PUTATIVE (EUROFUNG)-RELATED-RELATED"/>
    <property type="match status" value="1"/>
</dbReference>
<dbReference type="GO" id="GO:0004497">
    <property type="term" value="F:monooxygenase activity"/>
    <property type="evidence" value="ECO:0007669"/>
    <property type="project" value="UniProtKB-KW"/>
</dbReference>
<dbReference type="PRINTS" id="PR00385">
    <property type="entry name" value="P450"/>
</dbReference>
<evidence type="ECO:0000256" key="6">
    <source>
        <dbReference type="ARBA" id="ARBA00023002"/>
    </source>
</evidence>
<evidence type="ECO:0000256" key="8">
    <source>
        <dbReference type="ARBA" id="ARBA00023033"/>
    </source>
</evidence>
<evidence type="ECO:0000256" key="1">
    <source>
        <dbReference type="ARBA" id="ARBA00001971"/>
    </source>
</evidence>
<comment type="similarity">
    <text evidence="3">Belongs to the cytochrome P450 family.</text>
</comment>
<gene>
    <name evidence="10" type="ORF">BD410DRAFT_895102</name>
</gene>
<dbReference type="Proteomes" id="UP000294933">
    <property type="component" value="Unassembled WGS sequence"/>
</dbReference>
<dbReference type="Pfam" id="PF00067">
    <property type="entry name" value="p450"/>
    <property type="match status" value="1"/>
</dbReference>
<dbReference type="CDD" id="cd11065">
    <property type="entry name" value="CYP64-like"/>
    <property type="match status" value="1"/>
</dbReference>
<dbReference type="InterPro" id="IPR050364">
    <property type="entry name" value="Cytochrome_P450_fung"/>
</dbReference>
<evidence type="ECO:0000256" key="7">
    <source>
        <dbReference type="ARBA" id="ARBA00023004"/>
    </source>
</evidence>
<evidence type="ECO:0000256" key="9">
    <source>
        <dbReference type="PIRSR" id="PIRSR602401-1"/>
    </source>
</evidence>
<sequence>MVTFAIEILIFSISLLLLLLRRNKSQNKINSKGFPLPPGPRRRALIGNLFDIPRQKAWHKFAEWKQQFGEMVYVEALGNGILLLNTIELVNEMLQKRSSIYSDRPTFVMAGELMGLDNSIPMLQQGSAWQKQRKVAHSHLGPAAIKKYYRVQEDIIALYINSVIEKPETFDTELRLTAGRVIMSITYGLPVHTSDDVYITEAESVMKMIGMATVPGAFLVDLVPKLKYLPSWLPFNTVHKTGADGRNRIYRMISRPFDHVKRELDNGIALPSFTSDSLQEYFDSHGSEVDADTDHVIRWAAGAMYGAGGESTYATILSFILAMALFPDVQVRARDEIDRVVGVDRLPSMLDRPELPYINATIKEALRWRPALPLSIPRRANQADFYEGYYIPRETIIIPNVWAIARDEKSGIPSHRFAPERFLSSYVKETATDPYSYAFGFGRRRVLICPGKALGDNNLFLLISGLMASVDISKQRDASDQEMPLDPSFTPGLVSHPEPYSVRIVPRSTHVVAVVKERVARISSSVNL</sequence>
<dbReference type="STRING" id="50990.A0A4Y7QFF8"/>
<evidence type="ECO:0000256" key="2">
    <source>
        <dbReference type="ARBA" id="ARBA00005179"/>
    </source>
</evidence>
<name>A0A4Y7QFF8_9AGAM</name>
<organism evidence="10 11">
    <name type="scientific">Rickenella mellea</name>
    <dbReference type="NCBI Taxonomy" id="50990"/>
    <lineage>
        <taxon>Eukaryota</taxon>
        <taxon>Fungi</taxon>
        <taxon>Dikarya</taxon>
        <taxon>Basidiomycota</taxon>
        <taxon>Agaricomycotina</taxon>
        <taxon>Agaricomycetes</taxon>
        <taxon>Hymenochaetales</taxon>
        <taxon>Rickenellaceae</taxon>
        <taxon>Rickenella</taxon>
    </lineage>
</organism>
<evidence type="ECO:0000256" key="4">
    <source>
        <dbReference type="ARBA" id="ARBA00022617"/>
    </source>
</evidence>
<keyword evidence="6" id="KW-0560">Oxidoreductase</keyword>
<dbReference type="AlphaFoldDB" id="A0A4Y7QFF8"/>
<evidence type="ECO:0000313" key="11">
    <source>
        <dbReference type="Proteomes" id="UP000294933"/>
    </source>
</evidence>
<evidence type="ECO:0000256" key="5">
    <source>
        <dbReference type="ARBA" id="ARBA00022723"/>
    </source>
</evidence>
<dbReference type="InterPro" id="IPR001128">
    <property type="entry name" value="Cyt_P450"/>
</dbReference>
<feature type="binding site" description="axial binding residue" evidence="9">
    <location>
        <position position="449"/>
    </location>
    <ligand>
        <name>heme</name>
        <dbReference type="ChEBI" id="CHEBI:30413"/>
    </ligand>
    <ligandPart>
        <name>Fe</name>
        <dbReference type="ChEBI" id="CHEBI:18248"/>
    </ligandPart>
</feature>
<dbReference type="InterPro" id="IPR002401">
    <property type="entry name" value="Cyt_P450_E_grp-I"/>
</dbReference>
<keyword evidence="11" id="KW-1185">Reference proteome</keyword>
<dbReference type="VEuPathDB" id="FungiDB:BD410DRAFT_895102"/>
<keyword evidence="7 9" id="KW-0408">Iron</keyword>
<dbReference type="Gene3D" id="1.10.630.10">
    <property type="entry name" value="Cytochrome P450"/>
    <property type="match status" value="1"/>
</dbReference>
<proteinExistence type="inferred from homology"/>
<dbReference type="GO" id="GO:0005506">
    <property type="term" value="F:iron ion binding"/>
    <property type="evidence" value="ECO:0007669"/>
    <property type="project" value="InterPro"/>
</dbReference>
<dbReference type="PANTHER" id="PTHR46300:SF7">
    <property type="entry name" value="P450, PUTATIVE (EUROFUNG)-RELATED"/>
    <property type="match status" value="1"/>
</dbReference>
<dbReference type="InterPro" id="IPR036396">
    <property type="entry name" value="Cyt_P450_sf"/>
</dbReference>
<dbReference type="GO" id="GO:0016705">
    <property type="term" value="F:oxidoreductase activity, acting on paired donors, with incorporation or reduction of molecular oxygen"/>
    <property type="evidence" value="ECO:0007669"/>
    <property type="project" value="InterPro"/>
</dbReference>
<reference evidence="10 11" key="1">
    <citation type="submission" date="2018-06" db="EMBL/GenBank/DDBJ databases">
        <title>A transcriptomic atlas of mushroom development highlights an independent origin of complex multicellularity.</title>
        <authorList>
            <consortium name="DOE Joint Genome Institute"/>
            <person name="Krizsan K."/>
            <person name="Almasi E."/>
            <person name="Merenyi Z."/>
            <person name="Sahu N."/>
            <person name="Viragh M."/>
            <person name="Koszo T."/>
            <person name="Mondo S."/>
            <person name="Kiss B."/>
            <person name="Balint B."/>
            <person name="Kues U."/>
            <person name="Barry K."/>
            <person name="Hegedus J.C."/>
            <person name="Henrissat B."/>
            <person name="Johnson J."/>
            <person name="Lipzen A."/>
            <person name="Ohm R."/>
            <person name="Nagy I."/>
            <person name="Pangilinan J."/>
            <person name="Yan J."/>
            <person name="Xiong Y."/>
            <person name="Grigoriev I.V."/>
            <person name="Hibbett D.S."/>
            <person name="Nagy L.G."/>
        </authorList>
    </citation>
    <scope>NUCLEOTIDE SEQUENCE [LARGE SCALE GENOMIC DNA]</scope>
    <source>
        <strain evidence="10 11">SZMC22713</strain>
    </source>
</reference>
<keyword evidence="5 9" id="KW-0479">Metal-binding</keyword>
<comment type="pathway">
    <text evidence="2">Secondary metabolite biosynthesis.</text>
</comment>
<keyword evidence="8" id="KW-0503">Monooxygenase</keyword>
<evidence type="ECO:0000256" key="3">
    <source>
        <dbReference type="ARBA" id="ARBA00010617"/>
    </source>
</evidence>
<dbReference type="OrthoDB" id="2789670at2759"/>
<keyword evidence="4 9" id="KW-0349">Heme</keyword>
<dbReference type="PRINTS" id="PR00463">
    <property type="entry name" value="EP450I"/>
</dbReference>
<protein>
    <submittedName>
        <fullName evidence="10">Cytochrome P450</fullName>
    </submittedName>
</protein>
<accession>A0A4Y7QFF8</accession>
<evidence type="ECO:0000313" key="10">
    <source>
        <dbReference type="EMBL" id="TDL26384.1"/>
    </source>
</evidence>
<dbReference type="SUPFAM" id="SSF48264">
    <property type="entry name" value="Cytochrome P450"/>
    <property type="match status" value="1"/>
</dbReference>